<accession>A0A9Q0K2R0</accession>
<sequence>MVDNPMAFDLPNHQFDKTSDEVKEQEIEEGEMVGHMRTKSEDLRYGIPVWVLVQDSTRDTYVVVENVASNHSTLPVSIIGTSPLVKVFSDVVAVDNSIQENGDFNIVGKRPFGRPAESGKSQVEPTSVKDSRLACLAKKVKNEGHILKHKGYLKP</sequence>
<proteinExistence type="predicted"/>
<dbReference type="Proteomes" id="UP001141806">
    <property type="component" value="Unassembled WGS sequence"/>
</dbReference>
<dbReference type="EMBL" id="JAMYWD010000009">
    <property type="protein sequence ID" value="KAJ4960976.1"/>
    <property type="molecule type" value="Genomic_DNA"/>
</dbReference>
<keyword evidence="2" id="KW-1185">Reference proteome</keyword>
<organism evidence="1 2">
    <name type="scientific">Protea cynaroides</name>
    <dbReference type="NCBI Taxonomy" id="273540"/>
    <lineage>
        <taxon>Eukaryota</taxon>
        <taxon>Viridiplantae</taxon>
        <taxon>Streptophyta</taxon>
        <taxon>Embryophyta</taxon>
        <taxon>Tracheophyta</taxon>
        <taxon>Spermatophyta</taxon>
        <taxon>Magnoliopsida</taxon>
        <taxon>Proteales</taxon>
        <taxon>Proteaceae</taxon>
        <taxon>Protea</taxon>
    </lineage>
</organism>
<name>A0A9Q0K2R0_9MAGN</name>
<evidence type="ECO:0000313" key="2">
    <source>
        <dbReference type="Proteomes" id="UP001141806"/>
    </source>
</evidence>
<reference evidence="1" key="1">
    <citation type="journal article" date="2023" name="Plant J.">
        <title>The genome of the king protea, Protea cynaroides.</title>
        <authorList>
            <person name="Chang J."/>
            <person name="Duong T.A."/>
            <person name="Schoeman C."/>
            <person name="Ma X."/>
            <person name="Roodt D."/>
            <person name="Barker N."/>
            <person name="Li Z."/>
            <person name="Van de Peer Y."/>
            <person name="Mizrachi E."/>
        </authorList>
    </citation>
    <scope>NUCLEOTIDE SEQUENCE</scope>
    <source>
        <tissue evidence="1">Young leaves</tissue>
    </source>
</reference>
<evidence type="ECO:0000313" key="1">
    <source>
        <dbReference type="EMBL" id="KAJ4960976.1"/>
    </source>
</evidence>
<protein>
    <submittedName>
        <fullName evidence="1">Uncharacterized protein</fullName>
    </submittedName>
</protein>
<dbReference type="AlphaFoldDB" id="A0A9Q0K2R0"/>
<gene>
    <name evidence="1" type="ORF">NE237_020886</name>
</gene>
<comment type="caution">
    <text evidence="1">The sequence shown here is derived from an EMBL/GenBank/DDBJ whole genome shotgun (WGS) entry which is preliminary data.</text>
</comment>